<evidence type="ECO:0000313" key="3">
    <source>
        <dbReference type="Proteomes" id="UP000678545"/>
    </source>
</evidence>
<evidence type="ECO:0008006" key="4">
    <source>
        <dbReference type="Google" id="ProtNLM"/>
    </source>
</evidence>
<evidence type="ECO:0000313" key="2">
    <source>
        <dbReference type="EMBL" id="MBR7798911.1"/>
    </source>
</evidence>
<dbReference type="AlphaFoldDB" id="A0A941E0W9"/>
<proteinExistence type="predicted"/>
<organism evidence="2 3">
    <name type="scientific">Undibacterium fentianense</name>
    <dbReference type="NCBI Taxonomy" id="2828728"/>
    <lineage>
        <taxon>Bacteria</taxon>
        <taxon>Pseudomonadati</taxon>
        <taxon>Pseudomonadota</taxon>
        <taxon>Betaproteobacteria</taxon>
        <taxon>Burkholderiales</taxon>
        <taxon>Oxalobacteraceae</taxon>
        <taxon>Undibacterium</taxon>
    </lineage>
</organism>
<sequence length="214" mass="24472">MSKFILEIRAIRWIFLFLLLVIGILCFYYSNDDFMESRTGGCLEIVVGESKMWVPKKFLSRSTPKLSNSANFIFLFDKQTLDRDCRVNCNELFVNVSFGVLQDPKTRWDSMAPKFSGETFDGFKVFYTNSDPGGQRNILLVPPNVVNLFDDFYSCSTYKHESYASCDINTNLQNGLSASFYLPKKSLVKVSSARKLISDSLNQFLENKVRGTCE</sequence>
<keyword evidence="1" id="KW-0812">Transmembrane</keyword>
<name>A0A941E0W9_9BURK</name>
<feature type="transmembrane region" description="Helical" evidence="1">
    <location>
        <begin position="12"/>
        <end position="30"/>
    </location>
</feature>
<keyword evidence="1" id="KW-0472">Membrane</keyword>
<gene>
    <name evidence="2" type="ORF">KDM90_02670</name>
</gene>
<keyword evidence="3" id="KW-1185">Reference proteome</keyword>
<dbReference type="RefSeq" id="WP_212674032.1">
    <property type="nucleotide sequence ID" value="NZ_JAGSPJ010000001.1"/>
</dbReference>
<accession>A0A941E0W9</accession>
<protein>
    <recommendedName>
        <fullName evidence="4">Transmembrane protein</fullName>
    </recommendedName>
</protein>
<keyword evidence="1" id="KW-1133">Transmembrane helix</keyword>
<evidence type="ECO:0000256" key="1">
    <source>
        <dbReference type="SAM" id="Phobius"/>
    </source>
</evidence>
<reference evidence="2" key="1">
    <citation type="submission" date="2021-04" db="EMBL/GenBank/DDBJ databases">
        <title>novel species isolated from subtropical streams in China.</title>
        <authorList>
            <person name="Lu H."/>
        </authorList>
    </citation>
    <scope>NUCLEOTIDE SEQUENCE</scope>
    <source>
        <strain evidence="2">FT137W</strain>
    </source>
</reference>
<dbReference type="Proteomes" id="UP000678545">
    <property type="component" value="Unassembled WGS sequence"/>
</dbReference>
<comment type="caution">
    <text evidence="2">The sequence shown here is derived from an EMBL/GenBank/DDBJ whole genome shotgun (WGS) entry which is preliminary data.</text>
</comment>
<dbReference type="EMBL" id="JAGSPJ010000001">
    <property type="protein sequence ID" value="MBR7798911.1"/>
    <property type="molecule type" value="Genomic_DNA"/>
</dbReference>